<dbReference type="GO" id="GO:0003735">
    <property type="term" value="F:structural constituent of ribosome"/>
    <property type="evidence" value="ECO:0007669"/>
    <property type="project" value="InterPro"/>
</dbReference>
<dbReference type="GO" id="GO:0005840">
    <property type="term" value="C:ribosome"/>
    <property type="evidence" value="ECO:0007669"/>
    <property type="project" value="UniProtKB-KW"/>
</dbReference>
<evidence type="ECO:0000256" key="1">
    <source>
        <dbReference type="ARBA" id="ARBA00009254"/>
    </source>
</evidence>
<dbReference type="GO" id="GO:1990904">
    <property type="term" value="C:ribonucleoprotein complex"/>
    <property type="evidence" value="ECO:0007669"/>
    <property type="project" value="UniProtKB-KW"/>
</dbReference>
<reference evidence="7" key="1">
    <citation type="submission" date="2017-09" db="EMBL/GenBank/DDBJ databases">
        <title>Depth-based differentiation of microbial function through sediment-hosted aquifers and enrichment of novel symbionts in the deep terrestrial subsurface.</title>
        <authorList>
            <person name="Probst A.J."/>
            <person name="Ladd B."/>
            <person name="Jarett J.K."/>
            <person name="Geller-Mcgrath D.E."/>
            <person name="Sieber C.M.K."/>
            <person name="Emerson J.B."/>
            <person name="Anantharaman K."/>
            <person name="Thomas B.C."/>
            <person name="Malmstrom R."/>
            <person name="Stieglmeier M."/>
            <person name="Klingl A."/>
            <person name="Woyke T."/>
            <person name="Ryan C.M."/>
            <person name="Banfield J.F."/>
        </authorList>
    </citation>
    <scope>NUCLEOTIDE SEQUENCE [LARGE SCALE GENOMIC DNA]</scope>
</reference>
<dbReference type="NCBIfam" id="TIGR00012">
    <property type="entry name" value="L29"/>
    <property type="match status" value="1"/>
</dbReference>
<dbReference type="InterPro" id="IPR001854">
    <property type="entry name" value="Ribosomal_uL29"/>
</dbReference>
<evidence type="ECO:0000256" key="3">
    <source>
        <dbReference type="ARBA" id="ARBA00023274"/>
    </source>
</evidence>
<keyword evidence="2 5" id="KW-0689">Ribosomal protein</keyword>
<dbReference type="EMBL" id="PFPI01000001">
    <property type="protein sequence ID" value="PIZ94124.1"/>
    <property type="molecule type" value="Genomic_DNA"/>
</dbReference>
<proteinExistence type="inferred from homology"/>
<dbReference type="Pfam" id="PF00831">
    <property type="entry name" value="Ribosomal_L29"/>
    <property type="match status" value="1"/>
</dbReference>
<dbReference type="InterPro" id="IPR036049">
    <property type="entry name" value="Ribosomal_uL29_sf"/>
</dbReference>
<keyword evidence="3 5" id="KW-0687">Ribonucleoprotein</keyword>
<dbReference type="GO" id="GO:0006412">
    <property type="term" value="P:translation"/>
    <property type="evidence" value="ECO:0007669"/>
    <property type="project" value="UniProtKB-UniRule"/>
</dbReference>
<evidence type="ECO:0000313" key="7">
    <source>
        <dbReference type="Proteomes" id="UP000230078"/>
    </source>
</evidence>
<evidence type="ECO:0000256" key="4">
    <source>
        <dbReference type="ARBA" id="ARBA00035204"/>
    </source>
</evidence>
<protein>
    <recommendedName>
        <fullName evidence="4 5">Large ribosomal subunit protein uL29</fullName>
    </recommendedName>
</protein>
<gene>
    <name evidence="5 6" type="primary">rpmC</name>
    <name evidence="6" type="ORF">COX83_00095</name>
</gene>
<dbReference type="SUPFAM" id="SSF46561">
    <property type="entry name" value="Ribosomal protein L29 (L29p)"/>
    <property type="match status" value="1"/>
</dbReference>
<comment type="caution">
    <text evidence="6">The sequence shown here is derived from an EMBL/GenBank/DDBJ whole genome shotgun (WGS) entry which is preliminary data.</text>
</comment>
<dbReference type="AlphaFoldDB" id="A0A2M7V660"/>
<accession>A0A2M7V660</accession>
<organism evidence="6 7">
    <name type="scientific">Candidatus Magasanikbacteria bacterium CG_4_10_14_0_2_um_filter_41_31</name>
    <dbReference type="NCBI Taxonomy" id="1974639"/>
    <lineage>
        <taxon>Bacteria</taxon>
        <taxon>Candidatus Magasanikiibacteriota</taxon>
    </lineage>
</organism>
<dbReference type="Gene3D" id="1.10.287.310">
    <property type="match status" value="1"/>
</dbReference>
<dbReference type="HAMAP" id="MF_00374">
    <property type="entry name" value="Ribosomal_uL29"/>
    <property type="match status" value="1"/>
</dbReference>
<comment type="similarity">
    <text evidence="1 5">Belongs to the universal ribosomal protein uL29 family.</text>
</comment>
<evidence type="ECO:0000256" key="5">
    <source>
        <dbReference type="HAMAP-Rule" id="MF_00374"/>
    </source>
</evidence>
<dbReference type="Proteomes" id="UP000230078">
    <property type="component" value="Unassembled WGS sequence"/>
</dbReference>
<sequence>MLCMELVELKQKTTQDLKTILAEQRVVLRDLQFQTREGQLKQVHTIKKAKKVIAQILTLLNAQNAQQ</sequence>
<evidence type="ECO:0000313" key="6">
    <source>
        <dbReference type="EMBL" id="PIZ94124.1"/>
    </source>
</evidence>
<evidence type="ECO:0000256" key="2">
    <source>
        <dbReference type="ARBA" id="ARBA00022980"/>
    </source>
</evidence>
<name>A0A2M7V660_9BACT</name>